<dbReference type="SUPFAM" id="SSF53474">
    <property type="entry name" value="alpha/beta-Hydrolases"/>
    <property type="match status" value="1"/>
</dbReference>
<accession>A0AA35VQN2</accession>
<dbReference type="PANTHER" id="PTHR43056">
    <property type="entry name" value="PEPTIDASE S9 PROLYL OLIGOPEPTIDASE"/>
    <property type="match status" value="1"/>
</dbReference>
<organism evidence="2 3">
    <name type="scientific">Clonostachys chloroleuca</name>
    <dbReference type="NCBI Taxonomy" id="1926264"/>
    <lineage>
        <taxon>Eukaryota</taxon>
        <taxon>Fungi</taxon>
        <taxon>Dikarya</taxon>
        <taxon>Ascomycota</taxon>
        <taxon>Pezizomycotina</taxon>
        <taxon>Sordariomycetes</taxon>
        <taxon>Hypocreomycetidae</taxon>
        <taxon>Hypocreales</taxon>
        <taxon>Bionectriaceae</taxon>
        <taxon>Clonostachys</taxon>
    </lineage>
</organism>
<comment type="caution">
    <text evidence="2">The sequence shown here is derived from an EMBL/GenBank/DDBJ whole genome shotgun (WGS) entry which is preliminary data.</text>
</comment>
<name>A0AA35VQN2_9HYPO</name>
<protein>
    <recommendedName>
        <fullName evidence="1">Peptidase S9 prolyl oligopeptidase catalytic domain-containing protein</fullName>
    </recommendedName>
</protein>
<dbReference type="EMBL" id="CABFNP030002124">
    <property type="protein sequence ID" value="CAI6101488.1"/>
    <property type="molecule type" value="Genomic_DNA"/>
</dbReference>
<dbReference type="Pfam" id="PF00326">
    <property type="entry name" value="Peptidase_S9"/>
    <property type="match status" value="1"/>
</dbReference>
<gene>
    <name evidence="2" type="ORF">CCHLO57077_00019017</name>
</gene>
<dbReference type="AlphaFoldDB" id="A0AA35VQN2"/>
<evidence type="ECO:0000313" key="3">
    <source>
        <dbReference type="Proteomes" id="UP001160390"/>
    </source>
</evidence>
<dbReference type="InterPro" id="IPR029058">
    <property type="entry name" value="AB_hydrolase_fold"/>
</dbReference>
<dbReference type="GO" id="GO:0008236">
    <property type="term" value="F:serine-type peptidase activity"/>
    <property type="evidence" value="ECO:0007669"/>
    <property type="project" value="InterPro"/>
</dbReference>
<feature type="domain" description="Peptidase S9 prolyl oligopeptidase catalytic" evidence="1">
    <location>
        <begin position="437"/>
        <end position="647"/>
    </location>
</feature>
<dbReference type="InterPro" id="IPR011042">
    <property type="entry name" value="6-blade_b-propeller_TolB-like"/>
</dbReference>
<dbReference type="Gene3D" id="2.120.10.30">
    <property type="entry name" value="TolB, C-terminal domain"/>
    <property type="match status" value="1"/>
</dbReference>
<dbReference type="SUPFAM" id="SSF82171">
    <property type="entry name" value="DPP6 N-terminal domain-like"/>
    <property type="match status" value="1"/>
</dbReference>
<proteinExistence type="predicted"/>
<dbReference type="GO" id="GO:0006508">
    <property type="term" value="P:proteolysis"/>
    <property type="evidence" value="ECO:0007669"/>
    <property type="project" value="InterPro"/>
</dbReference>
<reference evidence="2" key="1">
    <citation type="submission" date="2023-01" db="EMBL/GenBank/DDBJ databases">
        <authorList>
            <person name="Piombo E."/>
        </authorList>
    </citation>
    <scope>NUCLEOTIDE SEQUENCE</scope>
</reference>
<keyword evidence="3" id="KW-1185">Reference proteome</keyword>
<dbReference type="Gene3D" id="3.40.50.1820">
    <property type="entry name" value="alpha/beta hydrolase"/>
    <property type="match status" value="1"/>
</dbReference>
<dbReference type="Proteomes" id="UP001160390">
    <property type="component" value="Unassembled WGS sequence"/>
</dbReference>
<dbReference type="InterPro" id="IPR001375">
    <property type="entry name" value="Peptidase_S9_cat"/>
</dbReference>
<dbReference type="PANTHER" id="PTHR43056:SF5">
    <property type="entry name" value="PEPTIDASE S9 PROLYL OLIGOPEPTIDASE CATALYTIC DOMAIN-CONTAINING PROTEIN"/>
    <property type="match status" value="1"/>
</dbReference>
<evidence type="ECO:0000259" key="1">
    <source>
        <dbReference type="Pfam" id="PF00326"/>
    </source>
</evidence>
<evidence type="ECO:0000313" key="2">
    <source>
        <dbReference type="EMBL" id="CAI6101488.1"/>
    </source>
</evidence>
<feature type="non-terminal residue" evidence="2">
    <location>
        <position position="734"/>
    </location>
</feature>
<dbReference type="InterPro" id="IPR050585">
    <property type="entry name" value="Xaa-Pro_dipeptidyl-ppase/CocE"/>
</dbReference>
<sequence>MKTVAPYGTWVSPITVQAIASMARNFTCPRVNPQSGRAFFSETTPEGRKTIMEITKSGLRTVLPNEFSAENSVYGYGSAVFGVLPDDRIIFSNRDRAVCLLNPDLGKVIELFGSPALHYGSFSTNAWSPWSLAVEEDRTDSTTEGTQNHIVAINADTGEIKRILTGADFYFQPRFNTDGTRLSWTQYNRPELPYTDVKLYCADWSPDGTIKNARLVAGMDHESVAEPRWGPDGSLFFAKEVGSFRQLFRIPPDSSQHIPIELVGLEDAEFSFAGHVESINTYTVLDKHCILATPLINGVNRVISIDTTTGKWKQLAKYEDICQVPHDAVWKYDSTSALVIGAGTINGNSVYRIDTAACPESSEAIRRSVDEYFPTNLFSQPQSIHIRSKRSPLRDIHGFLWMPRNSGYMAPQDARPPLIIEAHGGPTSHAGCGLSLPVQYFTSRGYAYLQANYAGSTGYGREYRQSLFGNWGVLDTEDVIELSDHLLASGRVKPGAIGVTGASAGGYTSLQVLSKYSKKFAGGVCLCGVSDLETLDKSIHRIEADIVPAFVLGYPPQRPTSKEDLDMYHERSALHHIEGITSPLLLIHGKKDTVVPIAQARSIYQALEDHGADVKLLEIPEEGHMLSKPATVQITIEEKENWWRKTLLKSLLHRQDLYVIHAAHMSLSSILALSLLTEEEHLCELVAALRPSIAANLVSLPRTLLESLTELIHVAQYSVEFLLRFCRAAAGVGQ</sequence>